<name>A0A502CKZ0_9SPHN</name>
<dbReference type="GO" id="GO:0004029">
    <property type="term" value="F:aldehyde dehydrogenase (NAD+) activity"/>
    <property type="evidence" value="ECO:0007669"/>
    <property type="project" value="TreeGrafter"/>
</dbReference>
<reference evidence="2 3" key="1">
    <citation type="journal article" date="2019" name="Environ. Microbiol.">
        <title>Species interactions and distinct microbial communities in high Arctic permafrost affected cryosols are associated with the CH4 and CO2 gas fluxes.</title>
        <authorList>
            <person name="Altshuler I."/>
            <person name="Hamel J."/>
            <person name="Turney S."/>
            <person name="Magnuson E."/>
            <person name="Levesque R."/>
            <person name="Greer C."/>
            <person name="Whyte L.G."/>
        </authorList>
    </citation>
    <scope>NUCLEOTIDE SEQUENCE [LARGE SCALE GENOMIC DNA]</scope>
    <source>
        <strain evidence="2 3">S5.1</strain>
    </source>
</reference>
<dbReference type="Gene3D" id="3.40.50.720">
    <property type="entry name" value="NAD(P)-binding Rossmann-like Domain"/>
    <property type="match status" value="1"/>
</dbReference>
<dbReference type="PANTHER" id="PTHR48079">
    <property type="entry name" value="PROTEIN YEEZ"/>
    <property type="match status" value="1"/>
</dbReference>
<dbReference type="InterPro" id="IPR051783">
    <property type="entry name" value="NAD(P)-dependent_oxidoreduct"/>
</dbReference>
<evidence type="ECO:0000313" key="2">
    <source>
        <dbReference type="EMBL" id="TPG14325.1"/>
    </source>
</evidence>
<dbReference type="GO" id="GO:0005737">
    <property type="term" value="C:cytoplasm"/>
    <property type="evidence" value="ECO:0007669"/>
    <property type="project" value="TreeGrafter"/>
</dbReference>
<dbReference type="Pfam" id="PF07993">
    <property type="entry name" value="NAD_binding_4"/>
    <property type="match status" value="1"/>
</dbReference>
<protein>
    <submittedName>
        <fullName evidence="2">NAD-dependent epimerase/dehydratase family protein</fullName>
    </submittedName>
</protein>
<proteinExistence type="predicted"/>
<comment type="caution">
    <text evidence="2">The sequence shown here is derived from an EMBL/GenBank/DDBJ whole genome shotgun (WGS) entry which is preliminary data.</text>
</comment>
<dbReference type="InterPro" id="IPR013120">
    <property type="entry name" value="FAR_NAD-bd"/>
</dbReference>
<organism evidence="2 3">
    <name type="scientific">Sphingomonas oligophenolica</name>
    <dbReference type="NCBI Taxonomy" id="301154"/>
    <lineage>
        <taxon>Bacteria</taxon>
        <taxon>Pseudomonadati</taxon>
        <taxon>Pseudomonadota</taxon>
        <taxon>Alphaproteobacteria</taxon>
        <taxon>Sphingomonadales</taxon>
        <taxon>Sphingomonadaceae</taxon>
        <taxon>Sphingomonas</taxon>
    </lineage>
</organism>
<sequence length="359" mass="36809">MRILITGAAGLIGGEVANRLSARGHRISAMVHSNPDVLGNDGQVPALHAILPGDVTQPGLGLSAATVGDHDLLIHCAATTRFDLAEADYRVTNIGGVANALGVAKAGGMAFLHVSTAYVCGPRGGTIGEDDALPATGFANGYEASKAAGEALVAASGLRWAIARPSVVVGDSGTGAIRSFDTTYAAFKLIAEGRVRHMAATADATIDFVPIDHVAAGIVALAETMAAAAGGRFHLVSAQPVPVTTFAAAIASYPQFNAPTLTAPEAFDLAALPALERRLYARVAGRYSSYFQRAPRFNDARFQTLTGLACPPTGFAYLKRLIDHCIAVGFLTGDADQASCSGPNGISSDGSTRSAFGSR</sequence>
<accession>A0A502CKZ0</accession>
<gene>
    <name evidence="2" type="ORF">EAH84_03155</name>
</gene>
<dbReference type="SUPFAM" id="SSF51735">
    <property type="entry name" value="NAD(P)-binding Rossmann-fold domains"/>
    <property type="match status" value="1"/>
</dbReference>
<evidence type="ECO:0000313" key="3">
    <source>
        <dbReference type="Proteomes" id="UP000318413"/>
    </source>
</evidence>
<evidence type="ECO:0000259" key="1">
    <source>
        <dbReference type="Pfam" id="PF07993"/>
    </source>
</evidence>
<keyword evidence="3" id="KW-1185">Reference proteome</keyword>
<dbReference type="AlphaFoldDB" id="A0A502CKZ0"/>
<dbReference type="Proteomes" id="UP000318413">
    <property type="component" value="Unassembled WGS sequence"/>
</dbReference>
<dbReference type="EMBL" id="RCZK01000002">
    <property type="protein sequence ID" value="TPG14325.1"/>
    <property type="molecule type" value="Genomic_DNA"/>
</dbReference>
<feature type="domain" description="Thioester reductase (TE)" evidence="1">
    <location>
        <begin position="49"/>
        <end position="217"/>
    </location>
</feature>
<dbReference type="RefSeq" id="WP_140867582.1">
    <property type="nucleotide sequence ID" value="NZ_RCZK01000002.1"/>
</dbReference>
<dbReference type="PANTHER" id="PTHR48079:SF6">
    <property type="entry name" value="NAD(P)-BINDING DOMAIN-CONTAINING PROTEIN-RELATED"/>
    <property type="match status" value="1"/>
</dbReference>
<dbReference type="InterPro" id="IPR036291">
    <property type="entry name" value="NAD(P)-bd_dom_sf"/>
</dbReference>
<dbReference type="OrthoDB" id="5377001at2"/>